<dbReference type="NCBIfam" id="NF008899">
    <property type="entry name" value="PRK12266.1"/>
    <property type="match status" value="1"/>
</dbReference>
<dbReference type="PRINTS" id="PR01001">
    <property type="entry name" value="FADG3PDH"/>
</dbReference>
<dbReference type="GO" id="GO:0004368">
    <property type="term" value="F:glycerol-3-phosphate dehydrogenase (quinone) activity"/>
    <property type="evidence" value="ECO:0007669"/>
    <property type="project" value="UniProtKB-EC"/>
</dbReference>
<reference evidence="9 10" key="1">
    <citation type="submission" date="2018-11" db="EMBL/GenBank/DDBJ databases">
        <title>the genome of Mesorhizobium tamadayense DSM 28320.</title>
        <authorList>
            <person name="Gao J."/>
        </authorList>
    </citation>
    <scope>NUCLEOTIDE SEQUENCE [LARGE SCALE GENOMIC DNA]</scope>
    <source>
        <strain evidence="9 10">DSM 28320</strain>
    </source>
</reference>
<dbReference type="Pfam" id="PF01266">
    <property type="entry name" value="DAO"/>
    <property type="match status" value="1"/>
</dbReference>
<dbReference type="AlphaFoldDB" id="A0A3P3FGE2"/>
<evidence type="ECO:0000256" key="1">
    <source>
        <dbReference type="ARBA" id="ARBA00001974"/>
    </source>
</evidence>
<comment type="catalytic activity">
    <reaction evidence="6">
        <text>a quinone + sn-glycerol 3-phosphate = dihydroxyacetone phosphate + a quinol</text>
        <dbReference type="Rhea" id="RHEA:18977"/>
        <dbReference type="ChEBI" id="CHEBI:24646"/>
        <dbReference type="ChEBI" id="CHEBI:57597"/>
        <dbReference type="ChEBI" id="CHEBI:57642"/>
        <dbReference type="ChEBI" id="CHEBI:132124"/>
        <dbReference type="EC" id="1.1.5.3"/>
    </reaction>
</comment>
<evidence type="ECO:0000259" key="7">
    <source>
        <dbReference type="Pfam" id="PF01266"/>
    </source>
</evidence>
<dbReference type="Gene3D" id="3.50.50.60">
    <property type="entry name" value="FAD/NAD(P)-binding domain"/>
    <property type="match status" value="1"/>
</dbReference>
<organism evidence="9 10">
    <name type="scientific">Mesorhizobium tamadayense</name>
    <dbReference type="NCBI Taxonomy" id="425306"/>
    <lineage>
        <taxon>Bacteria</taxon>
        <taxon>Pseudomonadati</taxon>
        <taxon>Pseudomonadota</taxon>
        <taxon>Alphaproteobacteria</taxon>
        <taxon>Hyphomicrobiales</taxon>
        <taxon>Phyllobacteriaceae</taxon>
        <taxon>Mesorhizobium</taxon>
    </lineage>
</organism>
<dbReference type="Gene3D" id="1.10.8.870">
    <property type="entry name" value="Alpha-glycerophosphate oxidase, cap domain"/>
    <property type="match status" value="1"/>
</dbReference>
<protein>
    <recommendedName>
        <fullName evidence="6">Glycerol-3-phosphate dehydrogenase</fullName>
        <ecNumber evidence="6">1.1.5.3</ecNumber>
    </recommendedName>
</protein>
<dbReference type="PANTHER" id="PTHR11985:SF15">
    <property type="entry name" value="GLYCEROL-3-PHOSPHATE DEHYDROGENASE, MITOCHONDRIAL"/>
    <property type="match status" value="1"/>
</dbReference>
<dbReference type="PANTHER" id="PTHR11985">
    <property type="entry name" value="GLYCEROL-3-PHOSPHATE DEHYDROGENASE"/>
    <property type="match status" value="1"/>
</dbReference>
<evidence type="ECO:0000256" key="5">
    <source>
        <dbReference type="ARBA" id="ARBA00023002"/>
    </source>
</evidence>
<comment type="caution">
    <text evidence="9">The sequence shown here is derived from an EMBL/GenBank/DDBJ whole genome shotgun (WGS) entry which is preliminary data.</text>
</comment>
<keyword evidence="10" id="KW-1185">Reference proteome</keyword>
<dbReference type="Pfam" id="PF16901">
    <property type="entry name" value="DAO_C"/>
    <property type="match status" value="1"/>
</dbReference>
<evidence type="ECO:0000256" key="6">
    <source>
        <dbReference type="RuleBase" id="RU361217"/>
    </source>
</evidence>
<dbReference type="Proteomes" id="UP000273786">
    <property type="component" value="Unassembled WGS sequence"/>
</dbReference>
<dbReference type="GO" id="GO:0046168">
    <property type="term" value="P:glycerol-3-phosphate catabolic process"/>
    <property type="evidence" value="ECO:0007669"/>
    <property type="project" value="TreeGrafter"/>
</dbReference>
<dbReference type="InterPro" id="IPR000447">
    <property type="entry name" value="G3P_DH_FAD-dep"/>
</dbReference>
<dbReference type="EMBL" id="RQXT01000026">
    <property type="protein sequence ID" value="RRH97743.1"/>
    <property type="molecule type" value="Genomic_DNA"/>
</dbReference>
<dbReference type="Gene3D" id="3.30.9.10">
    <property type="entry name" value="D-Amino Acid Oxidase, subunit A, domain 2"/>
    <property type="match status" value="1"/>
</dbReference>
<feature type="domain" description="Alpha-glycerophosphate oxidase C-terminal" evidence="8">
    <location>
        <begin position="388"/>
        <end position="484"/>
    </location>
</feature>
<evidence type="ECO:0000313" key="10">
    <source>
        <dbReference type="Proteomes" id="UP000273786"/>
    </source>
</evidence>
<dbReference type="GO" id="GO:0009331">
    <property type="term" value="C:glycerol-3-phosphate dehydrogenase (FAD) complex"/>
    <property type="evidence" value="ECO:0007669"/>
    <property type="project" value="UniProtKB-UniRule"/>
</dbReference>
<dbReference type="EC" id="1.1.5.3" evidence="6"/>
<comment type="cofactor">
    <cofactor evidence="1 6">
        <name>FAD</name>
        <dbReference type="ChEBI" id="CHEBI:57692"/>
    </cofactor>
</comment>
<dbReference type="OrthoDB" id="9766796at2"/>
<dbReference type="InterPro" id="IPR038299">
    <property type="entry name" value="DAO_C_sf"/>
</dbReference>
<proteinExistence type="inferred from homology"/>
<accession>A0A3P3FGE2</accession>
<evidence type="ECO:0000256" key="3">
    <source>
        <dbReference type="ARBA" id="ARBA00022630"/>
    </source>
</evidence>
<dbReference type="InterPro" id="IPR036188">
    <property type="entry name" value="FAD/NAD-bd_sf"/>
</dbReference>
<comment type="similarity">
    <text evidence="2 6">Belongs to the FAD-dependent glycerol-3-phosphate dehydrogenase family.</text>
</comment>
<name>A0A3P3FGE2_9HYPH</name>
<dbReference type="PROSITE" id="PS00977">
    <property type="entry name" value="FAD_G3PDH_1"/>
    <property type="match status" value="1"/>
</dbReference>
<evidence type="ECO:0000256" key="4">
    <source>
        <dbReference type="ARBA" id="ARBA00022827"/>
    </source>
</evidence>
<dbReference type="SUPFAM" id="SSF51905">
    <property type="entry name" value="FAD/NAD(P)-binding domain"/>
    <property type="match status" value="1"/>
</dbReference>
<keyword evidence="3 6" id="KW-0285">Flavoprotein</keyword>
<dbReference type="InterPro" id="IPR031656">
    <property type="entry name" value="DAO_C"/>
</dbReference>
<gene>
    <name evidence="9" type="ORF">EH240_20670</name>
</gene>
<evidence type="ECO:0000256" key="2">
    <source>
        <dbReference type="ARBA" id="ARBA00007330"/>
    </source>
</evidence>
<dbReference type="RefSeq" id="WP_125002022.1">
    <property type="nucleotide sequence ID" value="NZ_RQXT01000026.1"/>
</dbReference>
<evidence type="ECO:0000259" key="8">
    <source>
        <dbReference type="Pfam" id="PF16901"/>
    </source>
</evidence>
<dbReference type="NCBIfam" id="NF009906">
    <property type="entry name" value="PRK13369.1"/>
    <property type="match status" value="1"/>
</dbReference>
<keyword evidence="4" id="KW-0274">FAD</keyword>
<keyword evidence="5 6" id="KW-0560">Oxidoreductase</keyword>
<feature type="domain" description="FAD dependent oxidoreductase" evidence="7">
    <location>
        <begin position="9"/>
        <end position="362"/>
    </location>
</feature>
<dbReference type="InterPro" id="IPR006076">
    <property type="entry name" value="FAD-dep_OxRdtase"/>
</dbReference>
<evidence type="ECO:0000313" key="9">
    <source>
        <dbReference type="EMBL" id="RRH97743.1"/>
    </source>
</evidence>
<sequence>MNDTLDIVDLFVVGGGINGAGIARDASGRGLSVILCEKDDLAQGTSSRSGKLVHGGLRYLEYYEFRLVREALIEREVLLESAPHIIWPMRFVLPHSPEDRPAWLIRLGLFLYDHLGGRKRLPGTRTLNLRTAPEGAPIKDAFKRGFEYSDCWVDDARLVLLNALDAKERGAKVLTRTACVVARRENGLWSIEMQDGRAGAVTKVRARALVNAAGPWVNDIVSRVAGQNRTRNVRLVKGSHVVVPKFWEGRQAYLIQNNDKRVIFVNPYQNDMALIGTTDIPYDGRPEEVVADASEIDYLIKVVNRYFKQQLTPRDVVYSFSGVRPLYDDNADNPSAVTRDYIFELDAPSGGAPMLSVFGGKITTFRKLAEHALEKIQPFFPTMKKAWTATAPLPGGDLPNADFEQFLSDLHAEFSWLSPSLVKHYARCYGTRARQLLANARGEADLGRHFGSDLYEREARFLRDTEWATTAADILERRTKHGLHISAAERKIFEDWFDKIMLAAA</sequence>